<evidence type="ECO:0000313" key="2">
    <source>
        <dbReference type="Proteomes" id="UP000028924"/>
    </source>
</evidence>
<accession>A0A087SSY8</accession>
<sequence>MRCCVSVGEVVSDRGGHRHRQTVCAHIAPACGPEDGEPPLPRACTWRVNTSLTTPTPFT</sequence>
<dbReference type="KEGG" id="apro:F751_4317"/>
<dbReference type="RefSeq" id="XP_011401891.1">
    <property type="nucleotide sequence ID" value="XM_011403589.1"/>
</dbReference>
<protein>
    <submittedName>
        <fullName evidence="1">Uncharacterized protein</fullName>
    </submittedName>
</protein>
<dbReference type="GeneID" id="23615708"/>
<organism evidence="1 2">
    <name type="scientific">Auxenochlorella protothecoides</name>
    <name type="common">Green microalga</name>
    <name type="synonym">Chlorella protothecoides</name>
    <dbReference type="NCBI Taxonomy" id="3075"/>
    <lineage>
        <taxon>Eukaryota</taxon>
        <taxon>Viridiplantae</taxon>
        <taxon>Chlorophyta</taxon>
        <taxon>core chlorophytes</taxon>
        <taxon>Trebouxiophyceae</taxon>
        <taxon>Chlorellales</taxon>
        <taxon>Chlorellaceae</taxon>
        <taxon>Auxenochlorella</taxon>
    </lineage>
</organism>
<reference evidence="1 2" key="1">
    <citation type="journal article" date="2014" name="BMC Genomics">
        <title>Oil accumulation mechanisms of the oleaginous microalga Chlorella protothecoides revealed through its genome, transcriptomes, and proteomes.</title>
        <authorList>
            <person name="Gao C."/>
            <person name="Wang Y."/>
            <person name="Shen Y."/>
            <person name="Yan D."/>
            <person name="He X."/>
            <person name="Dai J."/>
            <person name="Wu Q."/>
        </authorList>
    </citation>
    <scope>NUCLEOTIDE SEQUENCE [LARGE SCALE GENOMIC DNA]</scope>
    <source>
        <strain evidence="1 2">0710</strain>
    </source>
</reference>
<dbReference type="EMBL" id="KL662183">
    <property type="protein sequence ID" value="KFM28842.1"/>
    <property type="molecule type" value="Genomic_DNA"/>
</dbReference>
<dbReference type="AlphaFoldDB" id="A0A087SSY8"/>
<name>A0A087SSY8_AUXPR</name>
<evidence type="ECO:0000313" key="1">
    <source>
        <dbReference type="EMBL" id="KFM28842.1"/>
    </source>
</evidence>
<proteinExistence type="predicted"/>
<gene>
    <name evidence="1" type="ORF">F751_4317</name>
</gene>
<dbReference type="Proteomes" id="UP000028924">
    <property type="component" value="Unassembled WGS sequence"/>
</dbReference>
<keyword evidence="2" id="KW-1185">Reference proteome</keyword>